<dbReference type="AlphaFoldDB" id="A0A8K1FZ38"/>
<dbReference type="OrthoDB" id="10001926at2759"/>
<evidence type="ECO:0000313" key="2">
    <source>
        <dbReference type="Proteomes" id="UP000796761"/>
    </source>
</evidence>
<name>A0A8K1FZ38_9PASS</name>
<keyword evidence="2" id="KW-1185">Reference proteome</keyword>
<gene>
    <name evidence="1" type="ORF">HGM15179_018390</name>
</gene>
<dbReference type="EMBL" id="SWJQ01001260">
    <property type="protein sequence ID" value="TRZ08714.1"/>
    <property type="molecule type" value="Genomic_DNA"/>
</dbReference>
<reference evidence="1" key="1">
    <citation type="submission" date="2019-04" db="EMBL/GenBank/DDBJ databases">
        <title>Genome assembly of Zosterops borbonicus 15179.</title>
        <authorList>
            <person name="Leroy T."/>
            <person name="Anselmetti Y."/>
            <person name="Tilak M.-K."/>
            <person name="Nabholz B."/>
        </authorList>
    </citation>
    <scope>NUCLEOTIDE SEQUENCE</scope>
    <source>
        <strain evidence="1">HGM_15179</strain>
        <tissue evidence="1">Muscle</tissue>
    </source>
</reference>
<dbReference type="Proteomes" id="UP000796761">
    <property type="component" value="Unassembled WGS sequence"/>
</dbReference>
<proteinExistence type="predicted"/>
<organism evidence="1 2">
    <name type="scientific">Zosterops borbonicus</name>
    <dbReference type="NCBI Taxonomy" id="364589"/>
    <lineage>
        <taxon>Eukaryota</taxon>
        <taxon>Metazoa</taxon>
        <taxon>Chordata</taxon>
        <taxon>Craniata</taxon>
        <taxon>Vertebrata</taxon>
        <taxon>Euteleostomi</taxon>
        <taxon>Archelosauria</taxon>
        <taxon>Archosauria</taxon>
        <taxon>Dinosauria</taxon>
        <taxon>Saurischia</taxon>
        <taxon>Theropoda</taxon>
        <taxon>Coelurosauria</taxon>
        <taxon>Aves</taxon>
        <taxon>Neognathae</taxon>
        <taxon>Neoaves</taxon>
        <taxon>Telluraves</taxon>
        <taxon>Australaves</taxon>
        <taxon>Passeriformes</taxon>
        <taxon>Sylvioidea</taxon>
        <taxon>Zosteropidae</taxon>
        <taxon>Zosterops</taxon>
    </lineage>
</organism>
<protein>
    <submittedName>
        <fullName evidence="1">Uncharacterized protein</fullName>
    </submittedName>
</protein>
<comment type="caution">
    <text evidence="1">The sequence shown here is derived from an EMBL/GenBank/DDBJ whole genome shotgun (WGS) entry which is preliminary data.</text>
</comment>
<accession>A0A8K1FZ38</accession>
<evidence type="ECO:0000313" key="1">
    <source>
        <dbReference type="EMBL" id="TRZ08714.1"/>
    </source>
</evidence>
<sequence>MYLRLFLALSVCGRPGTDNFVVGSDEYKGRGGTGLVPHAKDYNTNSFSTGIIWDFLATLLDPNTLALVQDELLPCAIHSDCIHLDLTLLRDLWNVAVDPLGVLSFYTILLQDLFDYLI</sequence>